<accession>A0A2N0BJK7</accession>
<dbReference type="EMBL" id="NPEF02000026">
    <property type="protein sequence ID" value="MDV6237501.1"/>
    <property type="molecule type" value="Genomic_DNA"/>
</dbReference>
<proteinExistence type="predicted"/>
<reference evidence="2" key="1">
    <citation type="submission" date="2017-07" db="EMBL/GenBank/DDBJ databases">
        <title>Leptospira spp. isolated from tropical soils.</title>
        <authorList>
            <person name="Thibeaux R."/>
            <person name="Iraola G."/>
            <person name="Ferres I."/>
            <person name="Bierque E."/>
            <person name="Girault D."/>
            <person name="Soupe-Gilbert M.-E."/>
            <person name="Picardeau M."/>
            <person name="Goarant C."/>
        </authorList>
    </citation>
    <scope>NUCLEOTIDE SEQUENCE [LARGE SCALE GENOMIC DNA]</scope>
    <source>
        <strain evidence="2">ATI7-C-A5</strain>
    </source>
</reference>
<accession>A0A2N0B4B3</accession>
<evidence type="ECO:0000313" key="2">
    <source>
        <dbReference type="EMBL" id="PJZ91379.1"/>
    </source>
</evidence>
<dbReference type="OrthoDB" id="343058at2"/>
<dbReference type="AlphaFoldDB" id="A0A2N0BJK7"/>
<evidence type="ECO:0008006" key="4">
    <source>
        <dbReference type="Google" id="ProtNLM"/>
    </source>
</evidence>
<comment type="caution">
    <text evidence="2">The sequence shown here is derived from an EMBL/GenBank/DDBJ whole genome shotgun (WGS) entry which is preliminary data.</text>
</comment>
<dbReference type="EMBL" id="NPEF01000296">
    <property type="protein sequence ID" value="PJZ91379.1"/>
    <property type="molecule type" value="Genomic_DNA"/>
</dbReference>
<name>A0A2N0BJK7_9LEPT</name>
<organism evidence="2">
    <name type="scientific">Leptospira ellisii</name>
    <dbReference type="NCBI Taxonomy" id="2023197"/>
    <lineage>
        <taxon>Bacteria</taxon>
        <taxon>Pseudomonadati</taxon>
        <taxon>Spirochaetota</taxon>
        <taxon>Spirochaetia</taxon>
        <taxon>Leptospirales</taxon>
        <taxon>Leptospiraceae</taxon>
        <taxon>Leptospira</taxon>
    </lineage>
</organism>
<keyword evidence="3" id="KW-1185">Reference proteome</keyword>
<gene>
    <name evidence="1" type="ORF">CH379_017855</name>
    <name evidence="2" type="ORF">CH379_19015</name>
</gene>
<protein>
    <recommendedName>
        <fullName evidence="4">GNAT family N-acetyltransferase</fullName>
    </recommendedName>
</protein>
<reference evidence="1 3" key="2">
    <citation type="journal article" date="2018" name="Microb. Genom.">
        <title>Deciphering the unexplored Leptospira diversity from soils uncovers genomic evolution to virulence.</title>
        <authorList>
            <person name="Thibeaux R."/>
            <person name="Iraola G."/>
            <person name="Ferres I."/>
            <person name="Bierque E."/>
            <person name="Girault D."/>
            <person name="Soupe-Gilbert M.E."/>
            <person name="Picardeau M."/>
            <person name="Goarant C."/>
        </authorList>
    </citation>
    <scope>NUCLEOTIDE SEQUENCE [LARGE SCALE GENOMIC DNA]</scope>
    <source>
        <strain evidence="1 3">ATI7-C-A5</strain>
    </source>
</reference>
<dbReference type="RefSeq" id="WP_100747387.1">
    <property type="nucleotide sequence ID" value="NZ_NPEF02000026.1"/>
</dbReference>
<reference evidence="1" key="3">
    <citation type="submission" date="2023-10" db="EMBL/GenBank/DDBJ databases">
        <authorList>
            <person name="Picardeau M."/>
            <person name="Thibeaux R."/>
        </authorList>
    </citation>
    <scope>NUCLEOTIDE SEQUENCE</scope>
    <source>
        <strain evidence="1">ATI7-C-A5</strain>
    </source>
</reference>
<dbReference type="Proteomes" id="UP000232122">
    <property type="component" value="Unassembled WGS sequence"/>
</dbReference>
<sequence>MLQIVKNPQKNKQTQLTHESETLQCFSIKASDPNHFHTLQTLKEFVYSINLSAGNSYPRKDDGLDPYSTWFYVLYEKEITSCMRIVTKSPENYIPLERGNLVNNPNEQYRIPETEKKIADWNSVAFLNNLSGAKAAKLNFSVVAQYCLEQNFDIVYGMVNDKRKGIGRIYFEAGAKVSERFSDKIYYEDFYTNNERATFTIIEIKKNSLQKLSENLRS</sequence>
<evidence type="ECO:0000313" key="1">
    <source>
        <dbReference type="EMBL" id="MDV6237501.1"/>
    </source>
</evidence>
<dbReference type="NCBIfam" id="NF047533">
    <property type="entry name" value="LBL_2463_fam"/>
    <property type="match status" value="1"/>
</dbReference>
<evidence type="ECO:0000313" key="3">
    <source>
        <dbReference type="Proteomes" id="UP000232122"/>
    </source>
</evidence>